<feature type="domain" description="Cystatin" evidence="5">
    <location>
        <begin position="20"/>
        <end position="127"/>
    </location>
</feature>
<dbReference type="InterPro" id="IPR000010">
    <property type="entry name" value="Cystatin_dom"/>
</dbReference>
<dbReference type="Proteomes" id="UP000015104">
    <property type="component" value="Unassembled WGS sequence"/>
</dbReference>
<comment type="similarity">
    <text evidence="1">Belongs to the cystatin family.</text>
</comment>
<evidence type="ECO:0000313" key="7">
    <source>
        <dbReference type="Proteomes" id="UP000015104"/>
    </source>
</evidence>
<evidence type="ECO:0000313" key="6">
    <source>
        <dbReference type="EnsemblMetazoa" id="tetur20g02670.1"/>
    </source>
</evidence>
<dbReference type="eggNOG" id="ENOG502SC50">
    <property type="taxonomic scope" value="Eukaryota"/>
</dbReference>
<keyword evidence="2" id="KW-0646">Protease inhibitor</keyword>
<dbReference type="PANTHER" id="PTHR46186:SF2">
    <property type="entry name" value="CYSTATIN"/>
    <property type="match status" value="1"/>
</dbReference>
<evidence type="ECO:0000256" key="1">
    <source>
        <dbReference type="ARBA" id="ARBA00009403"/>
    </source>
</evidence>
<evidence type="ECO:0000256" key="2">
    <source>
        <dbReference type="ARBA" id="ARBA00022690"/>
    </source>
</evidence>
<feature type="signal peptide" evidence="4">
    <location>
        <begin position="1"/>
        <end position="20"/>
    </location>
</feature>
<dbReference type="SUPFAM" id="SSF54403">
    <property type="entry name" value="Cystatin/monellin"/>
    <property type="match status" value="1"/>
</dbReference>
<dbReference type="InterPro" id="IPR046350">
    <property type="entry name" value="Cystatin_sf"/>
</dbReference>
<feature type="chain" id="PRO_5018602132" description="Cystatin domain-containing protein" evidence="4">
    <location>
        <begin position="21"/>
        <end position="170"/>
    </location>
</feature>
<dbReference type="HOGENOM" id="CLU_118168_4_0_1"/>
<protein>
    <recommendedName>
        <fullName evidence="5">Cystatin domain-containing protein</fullName>
    </recommendedName>
</protein>
<dbReference type="PANTHER" id="PTHR46186">
    <property type="entry name" value="CYSTATIN"/>
    <property type="match status" value="1"/>
</dbReference>
<dbReference type="GO" id="GO:0005615">
    <property type="term" value="C:extracellular space"/>
    <property type="evidence" value="ECO:0007669"/>
    <property type="project" value="TreeGrafter"/>
</dbReference>
<gene>
    <name evidence="6" type="primary">107366975</name>
</gene>
<dbReference type="EMBL" id="CAEY01000522">
    <property type="status" value="NOT_ANNOTATED_CDS"/>
    <property type="molecule type" value="Genomic_DNA"/>
</dbReference>
<dbReference type="GO" id="GO:0031982">
    <property type="term" value="C:vesicle"/>
    <property type="evidence" value="ECO:0007669"/>
    <property type="project" value="TreeGrafter"/>
</dbReference>
<evidence type="ECO:0000256" key="4">
    <source>
        <dbReference type="SAM" id="SignalP"/>
    </source>
</evidence>
<dbReference type="Pfam" id="PF00031">
    <property type="entry name" value="Cystatin"/>
    <property type="match status" value="1"/>
</dbReference>
<dbReference type="Gene3D" id="3.10.450.10">
    <property type="match status" value="1"/>
</dbReference>
<dbReference type="CDD" id="cd00042">
    <property type="entry name" value="CY"/>
    <property type="match status" value="1"/>
</dbReference>
<accession>T1KTC0</accession>
<keyword evidence="4" id="KW-0732">Signal</keyword>
<evidence type="ECO:0000259" key="5">
    <source>
        <dbReference type="SMART" id="SM00043"/>
    </source>
</evidence>
<keyword evidence="3" id="KW-0789">Thiol protease inhibitor</keyword>
<keyword evidence="7" id="KW-1185">Reference proteome</keyword>
<dbReference type="AlphaFoldDB" id="T1KTC0"/>
<dbReference type="GO" id="GO:0004869">
    <property type="term" value="F:cysteine-type endopeptidase inhibitor activity"/>
    <property type="evidence" value="ECO:0007669"/>
    <property type="project" value="UniProtKB-KW"/>
</dbReference>
<organism evidence="6 7">
    <name type="scientific">Tetranychus urticae</name>
    <name type="common">Two-spotted spider mite</name>
    <dbReference type="NCBI Taxonomy" id="32264"/>
    <lineage>
        <taxon>Eukaryota</taxon>
        <taxon>Metazoa</taxon>
        <taxon>Ecdysozoa</taxon>
        <taxon>Arthropoda</taxon>
        <taxon>Chelicerata</taxon>
        <taxon>Arachnida</taxon>
        <taxon>Acari</taxon>
        <taxon>Acariformes</taxon>
        <taxon>Trombidiformes</taxon>
        <taxon>Prostigmata</taxon>
        <taxon>Eleutherengona</taxon>
        <taxon>Raphignathae</taxon>
        <taxon>Tetranychoidea</taxon>
        <taxon>Tetranychidae</taxon>
        <taxon>Tetranychus</taxon>
    </lineage>
</organism>
<dbReference type="EnsemblMetazoa" id="tetur20g02670.1">
    <property type="protein sequence ID" value="tetur20g02670.1"/>
    <property type="gene ID" value="tetur20g02670"/>
</dbReference>
<name>T1KTC0_TETUR</name>
<dbReference type="KEGG" id="tut:107366975"/>
<dbReference type="GO" id="GO:0005737">
    <property type="term" value="C:cytoplasm"/>
    <property type="evidence" value="ECO:0007669"/>
    <property type="project" value="TreeGrafter"/>
</dbReference>
<dbReference type="OrthoDB" id="1908104at2759"/>
<reference evidence="6" key="2">
    <citation type="submission" date="2015-06" db="UniProtKB">
        <authorList>
            <consortium name="EnsemblMetazoa"/>
        </authorList>
    </citation>
    <scope>IDENTIFICATION</scope>
</reference>
<reference evidence="7" key="1">
    <citation type="submission" date="2011-08" db="EMBL/GenBank/DDBJ databases">
        <authorList>
            <person name="Rombauts S."/>
        </authorList>
    </citation>
    <scope>NUCLEOTIDE SEQUENCE</scope>
    <source>
        <strain evidence="7">London</strain>
    </source>
</reference>
<proteinExistence type="inferred from homology"/>
<evidence type="ECO:0000256" key="3">
    <source>
        <dbReference type="ARBA" id="ARBA00022704"/>
    </source>
</evidence>
<dbReference type="SMART" id="SM00043">
    <property type="entry name" value="CY"/>
    <property type="match status" value="1"/>
</dbReference>
<sequence>MKMKLILIVILSFGPFLTLAGIGEWGRVSMDNPTVLELAELAVDDHNKLSTNDYYFKLVKITSVSFQALNGIKYSITFIIGQTKCFKTDPNHKKCDLLHKNINIMNLCSYLFWIKPGTPKTVEIIHHACDKGHQLRMQDYVGHEYSVEGYEAHEDTEDGQDDDYVAYDND</sequence>